<keyword evidence="1" id="KW-1133">Transmembrane helix</keyword>
<dbReference type="AlphaFoldDB" id="V5ATY6"/>
<dbReference type="EMBL" id="AYLP01000780">
    <property type="protein sequence ID" value="ESS55543.1"/>
    <property type="molecule type" value="Genomic_DNA"/>
</dbReference>
<comment type="caution">
    <text evidence="2">The sequence shown here is derived from an EMBL/GenBank/DDBJ whole genome shotgun (WGS) entry which is preliminary data.</text>
</comment>
<dbReference type="VEuPathDB" id="TriTrypDB:TCDM_12978"/>
<reference evidence="2 3" key="1">
    <citation type="journal article" date="2014" name="Genome Announc.">
        <title>Trypanosoma cruzi Clone Dm28c Draft Genome Sequence.</title>
        <authorList>
            <person name="Grisard E.C."/>
            <person name="Teixeira S.M."/>
            <person name="de Almeida L.G."/>
            <person name="Stoco P.H."/>
            <person name="Gerber A.L."/>
            <person name="Talavera-Lopez C."/>
            <person name="Lima O.C."/>
            <person name="Andersson B."/>
            <person name="de Vasconcelos A.T."/>
        </authorList>
    </citation>
    <scope>NUCLEOTIDE SEQUENCE [LARGE SCALE GENOMIC DNA]</scope>
    <source>
        <strain evidence="2 3">Dm28c</strain>
    </source>
</reference>
<keyword evidence="1" id="KW-0472">Membrane</keyword>
<evidence type="ECO:0000313" key="2">
    <source>
        <dbReference type="EMBL" id="ESS55543.1"/>
    </source>
</evidence>
<organism evidence="2 3">
    <name type="scientific">Trypanosoma cruzi Dm28c</name>
    <dbReference type="NCBI Taxonomy" id="1416333"/>
    <lineage>
        <taxon>Eukaryota</taxon>
        <taxon>Discoba</taxon>
        <taxon>Euglenozoa</taxon>
        <taxon>Kinetoplastea</taxon>
        <taxon>Metakinetoplastina</taxon>
        <taxon>Trypanosomatida</taxon>
        <taxon>Trypanosomatidae</taxon>
        <taxon>Trypanosoma</taxon>
        <taxon>Schizotrypanum</taxon>
    </lineage>
</organism>
<feature type="transmembrane region" description="Helical" evidence="1">
    <location>
        <begin position="41"/>
        <end position="61"/>
    </location>
</feature>
<proteinExistence type="predicted"/>
<gene>
    <name evidence="2" type="ORF">TCDM_12978</name>
</gene>
<keyword evidence="1" id="KW-0812">Transmembrane</keyword>
<protein>
    <submittedName>
        <fullName evidence="2">Uncharacterized protein</fullName>
    </submittedName>
</protein>
<accession>V5ATY6</accession>
<sequence>MHAYTYIYIYVDSSEVSINCAPHVCQERNKREGKKKKVRKLNLFFFFVAFITLLLLLFIWLTVTEGIRELLASRRFVIILVLTATRDPCKLIERKWQCFLLHGDGEKRHWSPPVGLGTPAWRYPGAARLR</sequence>
<evidence type="ECO:0000313" key="3">
    <source>
        <dbReference type="Proteomes" id="UP000017861"/>
    </source>
</evidence>
<name>V5ATY6_TRYCR</name>
<evidence type="ECO:0000256" key="1">
    <source>
        <dbReference type="SAM" id="Phobius"/>
    </source>
</evidence>
<dbReference type="Proteomes" id="UP000017861">
    <property type="component" value="Unassembled WGS sequence"/>
</dbReference>